<feature type="domain" description="Glycosyltransferase 2-like" evidence="5">
    <location>
        <begin position="32"/>
        <end position="182"/>
    </location>
</feature>
<dbReference type="EMBL" id="RIBP01000004">
    <property type="protein sequence ID" value="TRZ36880.1"/>
    <property type="molecule type" value="Genomic_DNA"/>
</dbReference>
<feature type="transmembrane region" description="Helical" evidence="4">
    <location>
        <begin position="480"/>
        <end position="501"/>
    </location>
</feature>
<feature type="transmembrane region" description="Helical" evidence="4">
    <location>
        <begin position="358"/>
        <end position="377"/>
    </location>
</feature>
<evidence type="ECO:0000256" key="1">
    <source>
        <dbReference type="ARBA" id="ARBA00006739"/>
    </source>
</evidence>
<reference evidence="7" key="1">
    <citation type="submission" date="2018-10" db="EMBL/GenBank/DDBJ databases">
        <title>FDA dAtabase for Regulatory Grade micrObial Sequences (FDA-ARGOS): Supporting development and validation of Infectious Disease Dx tests.</title>
        <authorList>
            <person name="Minogue T."/>
            <person name="Wolcott M."/>
            <person name="Wasieloski L."/>
            <person name="Aguilar W."/>
            <person name="Moore D."/>
            <person name="Tallon L."/>
            <person name="Sadzewicz L."/>
            <person name="Sengamalay N."/>
            <person name="Ott S."/>
            <person name="Godinez A."/>
            <person name="Nagaraj S."/>
            <person name="Vavikolanu K."/>
            <person name="Vyas G."/>
            <person name="Nadendla S."/>
            <person name="George J."/>
            <person name="Sichtig H."/>
        </authorList>
    </citation>
    <scope>NUCLEOTIDE SEQUENCE [LARGE SCALE GENOMIC DNA]</scope>
    <source>
        <strain evidence="7">FDAARGOS_343</strain>
    </source>
</reference>
<dbReference type="Proteomes" id="UP000319837">
    <property type="component" value="Unassembled WGS sequence"/>
</dbReference>
<name>A0A553SIR4_NIACI</name>
<sequence length="509" mass="57900">MALLLEKEEGKMSIFSMPGVKKTYMKPRIIALIPAHNEEKSIRDCLAGLNDQLLPKGVELDVYVIADNCTDRTEEKAIQAGEEFNLHLKVIVTEGNKLRKVGALNSGWKLLYGDLMDIYNTELTESQIVYKQSVKAVLGMDADSRLAPNCLKYLWDGLMSARNIGGVMAKYTMRMPKKKSQLSKSDVYYEEKIASGEYGGPMSRWWTHQQKQDMASWLLDLQYHGGSTYVLGGQATLFRPEALQEVVNNNKLDGPWQNDSDVEDMLLTWQLQKSGWKTLISPKGRCFVDAMRSYHTFREQRNKWNSGTVELLTNKDLDVKTRHKGKIWRSQVKLFSDLLIRVMFIVLLAVALATDQYYWSWIWLTPIALASFLNIILAMKTPMYRPIDVIMAGLLISPELYLWVNLMTFGQVWLGKLSANKKDGWANQYAAESGKTQSKLAQGILLCLLLAAGGVYLCYNYRDFLTTATVQGAIEPYLMGGWVVLTYLTIIKSLMMVYQIWTLRGRHTA</sequence>
<dbReference type="SUPFAM" id="SSF53448">
    <property type="entry name" value="Nucleotide-diphospho-sugar transferases"/>
    <property type="match status" value="1"/>
</dbReference>
<evidence type="ECO:0000256" key="3">
    <source>
        <dbReference type="ARBA" id="ARBA00022679"/>
    </source>
</evidence>
<accession>A0A553SIR4</accession>
<comment type="caution">
    <text evidence="6">The sequence shown here is derived from an EMBL/GenBank/DDBJ whole genome shotgun (WGS) entry which is preliminary data.</text>
</comment>
<evidence type="ECO:0000256" key="4">
    <source>
        <dbReference type="SAM" id="Phobius"/>
    </source>
</evidence>
<keyword evidence="4" id="KW-0812">Transmembrane</keyword>
<evidence type="ECO:0000313" key="7">
    <source>
        <dbReference type="Proteomes" id="UP000319837"/>
    </source>
</evidence>
<organism evidence="6 7">
    <name type="scientific">Niallia circulans</name>
    <name type="common">Bacillus circulans</name>
    <dbReference type="NCBI Taxonomy" id="1397"/>
    <lineage>
        <taxon>Bacteria</taxon>
        <taxon>Bacillati</taxon>
        <taxon>Bacillota</taxon>
        <taxon>Bacilli</taxon>
        <taxon>Bacillales</taxon>
        <taxon>Bacillaceae</taxon>
        <taxon>Niallia</taxon>
    </lineage>
</organism>
<keyword evidence="2" id="KW-0328">Glycosyltransferase</keyword>
<gene>
    <name evidence="6" type="ORF">CEQ21_15365</name>
</gene>
<dbReference type="InterPro" id="IPR029044">
    <property type="entry name" value="Nucleotide-diphossugar_trans"/>
</dbReference>
<dbReference type="AlphaFoldDB" id="A0A553SIR4"/>
<feature type="transmembrane region" description="Helical" evidence="4">
    <location>
        <begin position="389"/>
        <end position="414"/>
    </location>
</feature>
<keyword evidence="3 6" id="KW-0808">Transferase</keyword>
<evidence type="ECO:0000259" key="5">
    <source>
        <dbReference type="Pfam" id="PF00535"/>
    </source>
</evidence>
<keyword evidence="4" id="KW-0472">Membrane</keyword>
<feature type="transmembrane region" description="Helical" evidence="4">
    <location>
        <begin position="440"/>
        <end position="459"/>
    </location>
</feature>
<protein>
    <submittedName>
        <fullName evidence="6">Glycosyltransferase</fullName>
    </submittedName>
</protein>
<keyword evidence="4" id="KW-1133">Transmembrane helix</keyword>
<dbReference type="RefSeq" id="WP_185765281.1">
    <property type="nucleotide sequence ID" value="NZ_RIBP01000004.1"/>
</dbReference>
<dbReference type="PANTHER" id="PTHR43630:SF1">
    <property type="entry name" value="POLY-BETA-1,6-N-ACETYL-D-GLUCOSAMINE SYNTHASE"/>
    <property type="match status" value="1"/>
</dbReference>
<dbReference type="PANTHER" id="PTHR43630">
    <property type="entry name" value="POLY-BETA-1,6-N-ACETYL-D-GLUCOSAMINE SYNTHASE"/>
    <property type="match status" value="1"/>
</dbReference>
<dbReference type="Pfam" id="PF00535">
    <property type="entry name" value="Glycos_transf_2"/>
    <property type="match status" value="1"/>
</dbReference>
<dbReference type="InterPro" id="IPR001173">
    <property type="entry name" value="Glyco_trans_2-like"/>
</dbReference>
<evidence type="ECO:0000313" key="6">
    <source>
        <dbReference type="EMBL" id="TRZ36880.1"/>
    </source>
</evidence>
<feature type="transmembrane region" description="Helical" evidence="4">
    <location>
        <begin position="334"/>
        <end position="352"/>
    </location>
</feature>
<evidence type="ECO:0000256" key="2">
    <source>
        <dbReference type="ARBA" id="ARBA00022676"/>
    </source>
</evidence>
<comment type="similarity">
    <text evidence="1">Belongs to the glycosyltransferase 2 family.</text>
</comment>
<proteinExistence type="inferred from homology"/>
<dbReference type="Gene3D" id="3.90.550.10">
    <property type="entry name" value="Spore Coat Polysaccharide Biosynthesis Protein SpsA, Chain A"/>
    <property type="match status" value="1"/>
</dbReference>
<dbReference type="CDD" id="cd06423">
    <property type="entry name" value="CESA_like"/>
    <property type="match status" value="1"/>
</dbReference>
<dbReference type="GO" id="GO:0016757">
    <property type="term" value="F:glycosyltransferase activity"/>
    <property type="evidence" value="ECO:0007669"/>
    <property type="project" value="UniProtKB-KW"/>
</dbReference>